<proteinExistence type="inferred from homology"/>
<dbReference type="GO" id="GO:0005737">
    <property type="term" value="C:cytoplasm"/>
    <property type="evidence" value="ECO:0007669"/>
    <property type="project" value="UniProtKB-SubCell"/>
</dbReference>
<dbReference type="GO" id="GO:0006302">
    <property type="term" value="P:double-strand break repair"/>
    <property type="evidence" value="ECO:0007669"/>
    <property type="project" value="TreeGrafter"/>
</dbReference>
<keyword evidence="9 12" id="KW-0238">DNA-binding</keyword>
<evidence type="ECO:0000259" key="14">
    <source>
        <dbReference type="Pfam" id="PF02463"/>
    </source>
</evidence>
<feature type="domain" description="RecF/RecN/SMC N-terminal" evidence="14">
    <location>
        <begin position="11"/>
        <end position="357"/>
    </location>
</feature>
<dbReference type="InterPro" id="IPR042174">
    <property type="entry name" value="RecF_2"/>
</dbReference>
<feature type="binding site" evidence="12">
    <location>
        <begin position="38"/>
        <end position="45"/>
    </location>
    <ligand>
        <name>ATP</name>
        <dbReference type="ChEBI" id="CHEBI:30616"/>
    </ligand>
</feature>
<evidence type="ECO:0000256" key="12">
    <source>
        <dbReference type="HAMAP-Rule" id="MF_00365"/>
    </source>
</evidence>
<dbReference type="InterPro" id="IPR001238">
    <property type="entry name" value="DNA-binding_RecF"/>
</dbReference>
<sequence>MFPWGRALVEIKSIELVHFRNYEQVKVPFHRGINIFVGSNGQGKTNLLEAIALLSGNGSHRDAKDTDMLSWQKDFYRIKAEGLTFNHPFQIDLLYSGEKRKKVQLNGRTLKRIYDLSEAVNTVIFSPEDLALVKGSPSERRRFLDREIGQTSPAYCDVLQRYQKAITQRNALLRRIRQKEATMAELDLWDEQVAPLAVELLQRRLDSIAKIAPYARQIYNSLSEGKEELDLTYRSSFPLQYDRNYWLDDYKKALRDRRSEEIIRQVTLVGPHRDDLQLYINKREAKLYASQGQQRSIALSLKLAEIAFIYYFRKEYPIVLLDDVMSELDPQRREQLLKDLHRRQVQVFITTTHLRAFPATMMKEMALFRVQEGRLWPTSE</sequence>
<evidence type="ECO:0000313" key="16">
    <source>
        <dbReference type="Proteomes" id="UP000468766"/>
    </source>
</evidence>
<keyword evidence="5 12" id="KW-0235">DNA replication</keyword>
<evidence type="ECO:0000256" key="7">
    <source>
        <dbReference type="ARBA" id="ARBA00022763"/>
    </source>
</evidence>
<dbReference type="GO" id="GO:0005524">
    <property type="term" value="F:ATP binding"/>
    <property type="evidence" value="ECO:0007669"/>
    <property type="project" value="UniProtKB-UniRule"/>
</dbReference>
<dbReference type="PROSITE" id="PS00618">
    <property type="entry name" value="RECF_2"/>
    <property type="match status" value="1"/>
</dbReference>
<dbReference type="AlphaFoldDB" id="A0A6I0EWD6"/>
<dbReference type="Proteomes" id="UP000468766">
    <property type="component" value="Unassembled WGS sequence"/>
</dbReference>
<dbReference type="InterPro" id="IPR003395">
    <property type="entry name" value="RecF/RecN/SMC_N"/>
</dbReference>
<dbReference type="GO" id="GO:0006260">
    <property type="term" value="P:DNA replication"/>
    <property type="evidence" value="ECO:0007669"/>
    <property type="project" value="UniProtKB-UniRule"/>
</dbReference>
<dbReference type="NCBIfam" id="TIGR00611">
    <property type="entry name" value="recf"/>
    <property type="match status" value="1"/>
</dbReference>
<comment type="caution">
    <text evidence="15">The sequence shown here is derived from an EMBL/GenBank/DDBJ whole genome shotgun (WGS) entry which is preliminary data.</text>
</comment>
<dbReference type="HAMAP" id="MF_00365">
    <property type="entry name" value="RecF"/>
    <property type="match status" value="1"/>
</dbReference>
<dbReference type="InterPro" id="IPR018078">
    <property type="entry name" value="DNA-binding_RecF_CS"/>
</dbReference>
<dbReference type="PROSITE" id="PS00617">
    <property type="entry name" value="RECF_1"/>
    <property type="match status" value="1"/>
</dbReference>
<name>A0A6I0EWD6_9FIRM</name>
<dbReference type="Gene3D" id="3.40.50.300">
    <property type="entry name" value="P-loop containing nucleotide triphosphate hydrolases"/>
    <property type="match status" value="1"/>
</dbReference>
<dbReference type="PANTHER" id="PTHR32182">
    <property type="entry name" value="DNA REPLICATION AND REPAIR PROTEIN RECF"/>
    <property type="match status" value="1"/>
</dbReference>
<dbReference type="GO" id="GO:0003697">
    <property type="term" value="F:single-stranded DNA binding"/>
    <property type="evidence" value="ECO:0007669"/>
    <property type="project" value="UniProtKB-UniRule"/>
</dbReference>
<evidence type="ECO:0000256" key="4">
    <source>
        <dbReference type="ARBA" id="ARBA00022490"/>
    </source>
</evidence>
<evidence type="ECO:0000256" key="9">
    <source>
        <dbReference type="ARBA" id="ARBA00023125"/>
    </source>
</evidence>
<evidence type="ECO:0000256" key="6">
    <source>
        <dbReference type="ARBA" id="ARBA00022741"/>
    </source>
</evidence>
<dbReference type="InterPro" id="IPR027417">
    <property type="entry name" value="P-loop_NTPase"/>
</dbReference>
<evidence type="ECO:0000256" key="13">
    <source>
        <dbReference type="RuleBase" id="RU000578"/>
    </source>
</evidence>
<evidence type="ECO:0000256" key="3">
    <source>
        <dbReference type="ARBA" id="ARBA00020170"/>
    </source>
</evidence>
<accession>A0A6I0EWD6</accession>
<organism evidence="15 16">
    <name type="scientific">Heliorestis acidaminivorans</name>
    <dbReference type="NCBI Taxonomy" id="553427"/>
    <lineage>
        <taxon>Bacteria</taxon>
        <taxon>Bacillati</taxon>
        <taxon>Bacillota</taxon>
        <taxon>Clostridia</taxon>
        <taxon>Eubacteriales</taxon>
        <taxon>Heliobacteriaceae</taxon>
        <taxon>Heliorestis</taxon>
    </lineage>
</organism>
<keyword evidence="4 12" id="KW-0963">Cytoplasm</keyword>
<keyword evidence="11 12" id="KW-0742">SOS response</keyword>
<comment type="subcellular location">
    <subcellularLocation>
        <location evidence="1 12 13">Cytoplasm</location>
    </subcellularLocation>
</comment>
<protein>
    <recommendedName>
        <fullName evidence="3 12">DNA replication and repair protein RecF</fullName>
    </recommendedName>
</protein>
<evidence type="ECO:0000256" key="5">
    <source>
        <dbReference type="ARBA" id="ARBA00022705"/>
    </source>
</evidence>
<dbReference type="SUPFAM" id="SSF52540">
    <property type="entry name" value="P-loop containing nucleoside triphosphate hydrolases"/>
    <property type="match status" value="1"/>
</dbReference>
<keyword evidence="8 12" id="KW-0067">ATP-binding</keyword>
<evidence type="ECO:0000256" key="1">
    <source>
        <dbReference type="ARBA" id="ARBA00004496"/>
    </source>
</evidence>
<evidence type="ECO:0000313" key="15">
    <source>
        <dbReference type="EMBL" id="KAB2953929.1"/>
    </source>
</evidence>
<gene>
    <name evidence="12 15" type="primary">recF</name>
    <name evidence="15" type="ORF">F9B85_04815</name>
</gene>
<dbReference type="GO" id="GO:0000731">
    <property type="term" value="P:DNA synthesis involved in DNA repair"/>
    <property type="evidence" value="ECO:0007669"/>
    <property type="project" value="TreeGrafter"/>
</dbReference>
<keyword evidence="7 12" id="KW-0227">DNA damage</keyword>
<evidence type="ECO:0000256" key="2">
    <source>
        <dbReference type="ARBA" id="ARBA00008016"/>
    </source>
</evidence>
<comment type="similarity">
    <text evidence="2 12 13">Belongs to the RecF family.</text>
</comment>
<comment type="function">
    <text evidence="12 13">The RecF protein is involved in DNA metabolism; it is required for DNA replication and normal SOS inducibility. RecF binds preferentially to single-stranded, linear DNA. It also seems to bind ATP.</text>
</comment>
<dbReference type="GO" id="GO:0009432">
    <property type="term" value="P:SOS response"/>
    <property type="evidence" value="ECO:0007669"/>
    <property type="project" value="UniProtKB-UniRule"/>
</dbReference>
<dbReference type="CDD" id="cd03242">
    <property type="entry name" value="ABC_RecF"/>
    <property type="match status" value="1"/>
</dbReference>
<evidence type="ECO:0000256" key="8">
    <source>
        <dbReference type="ARBA" id="ARBA00022840"/>
    </source>
</evidence>
<dbReference type="OrthoDB" id="9803889at2"/>
<keyword evidence="6 12" id="KW-0547">Nucleotide-binding</keyword>
<dbReference type="PANTHER" id="PTHR32182:SF0">
    <property type="entry name" value="DNA REPLICATION AND REPAIR PROTEIN RECF"/>
    <property type="match status" value="1"/>
</dbReference>
<evidence type="ECO:0000256" key="11">
    <source>
        <dbReference type="ARBA" id="ARBA00023236"/>
    </source>
</evidence>
<dbReference type="Gene3D" id="1.20.1050.90">
    <property type="entry name" value="RecF/RecN/SMC, N-terminal domain"/>
    <property type="match status" value="1"/>
</dbReference>
<reference evidence="15 16" key="1">
    <citation type="submission" date="2019-10" db="EMBL/GenBank/DDBJ databases">
        <title>Whole-genome sequence of the extremophile Heliorestis acidaminivorans DSM 24790.</title>
        <authorList>
            <person name="Kyndt J.A."/>
            <person name="Meyer T.E."/>
        </authorList>
    </citation>
    <scope>NUCLEOTIDE SEQUENCE [LARGE SCALE GENOMIC DNA]</scope>
    <source>
        <strain evidence="15 16">DSM 24790</strain>
    </source>
</reference>
<dbReference type="Pfam" id="PF02463">
    <property type="entry name" value="SMC_N"/>
    <property type="match status" value="1"/>
</dbReference>
<keyword evidence="10 12" id="KW-0234">DNA repair</keyword>
<keyword evidence="16" id="KW-1185">Reference proteome</keyword>
<dbReference type="EMBL" id="WBXO01000002">
    <property type="protein sequence ID" value="KAB2953929.1"/>
    <property type="molecule type" value="Genomic_DNA"/>
</dbReference>
<evidence type="ECO:0000256" key="10">
    <source>
        <dbReference type="ARBA" id="ARBA00023204"/>
    </source>
</evidence>